<dbReference type="Proteomes" id="UP000708148">
    <property type="component" value="Unassembled WGS sequence"/>
</dbReference>
<comment type="caution">
    <text evidence="1">The sequence shown here is derived from an EMBL/GenBank/DDBJ whole genome shotgun (WGS) entry which is preliminary data.</text>
</comment>
<dbReference type="EMBL" id="CAJHUC010001730">
    <property type="protein sequence ID" value="CAD7702164.1"/>
    <property type="molecule type" value="Genomic_DNA"/>
</dbReference>
<name>A0A8S1J7G6_9CHLO</name>
<keyword evidence="2" id="KW-1185">Reference proteome</keyword>
<organism evidence="1 2">
    <name type="scientific">Ostreobium quekettii</name>
    <dbReference type="NCBI Taxonomy" id="121088"/>
    <lineage>
        <taxon>Eukaryota</taxon>
        <taxon>Viridiplantae</taxon>
        <taxon>Chlorophyta</taxon>
        <taxon>core chlorophytes</taxon>
        <taxon>Ulvophyceae</taxon>
        <taxon>TCBD clade</taxon>
        <taxon>Bryopsidales</taxon>
        <taxon>Ostreobineae</taxon>
        <taxon>Ostreobiaceae</taxon>
        <taxon>Ostreobium</taxon>
    </lineage>
</organism>
<evidence type="ECO:0000313" key="2">
    <source>
        <dbReference type="Proteomes" id="UP000708148"/>
    </source>
</evidence>
<evidence type="ECO:0000313" key="1">
    <source>
        <dbReference type="EMBL" id="CAD7702164.1"/>
    </source>
</evidence>
<sequence length="231" mass="25587">MLLAGNGDNSFHAVHAPRSRARGWLMLASETSWQVLLLLTSLSRSHFGGWHARRGAGLHVGCDDGLVSAVGRLLWCFSWKRPAGPQDGNEGGRDTLCEHRDPNHILGHFDVCFVDEFRCLHNSSSYLLVRRKFVLYGGHCSQWRRKGAPCIKRAPGCRACWHPGHALCTLQGRSGALELPCYSPVALGRCRTWRMGMGSFGGYIFVNLVRCDIGKLGIVCVLLCIPSSHYK</sequence>
<reference evidence="1" key="1">
    <citation type="submission" date="2020-12" db="EMBL/GenBank/DDBJ databases">
        <authorList>
            <person name="Iha C."/>
        </authorList>
    </citation>
    <scope>NUCLEOTIDE SEQUENCE</scope>
</reference>
<proteinExistence type="predicted"/>
<dbReference type="AlphaFoldDB" id="A0A8S1J7G6"/>
<accession>A0A8S1J7G6</accession>
<protein>
    <submittedName>
        <fullName evidence="1">Uncharacterized protein</fullName>
    </submittedName>
</protein>
<gene>
    <name evidence="1" type="ORF">OSTQU699_LOCUS7521</name>
</gene>